<keyword evidence="2" id="KW-1185">Reference proteome</keyword>
<dbReference type="PANTHER" id="PTHR33431:SF12">
    <property type="entry name" value="HIGH MOBILITY GROUP BOX PROTEIN, PUTATIVE (DUF1635)-RELATED"/>
    <property type="match status" value="1"/>
</dbReference>
<evidence type="ECO:0000313" key="2">
    <source>
        <dbReference type="Proteomes" id="UP000436088"/>
    </source>
</evidence>
<name>A0A6A3BNH8_HIBSY</name>
<accession>A0A6A3BNH8</accession>
<evidence type="ECO:0000313" key="1">
    <source>
        <dbReference type="EMBL" id="KAE8716429.1"/>
    </source>
</evidence>
<dbReference type="Proteomes" id="UP000436088">
    <property type="component" value="Unassembled WGS sequence"/>
</dbReference>
<comment type="caution">
    <text evidence="1">The sequence shown here is derived from an EMBL/GenBank/DDBJ whole genome shotgun (WGS) entry which is preliminary data.</text>
</comment>
<reference evidence="1" key="1">
    <citation type="submission" date="2019-09" db="EMBL/GenBank/DDBJ databases">
        <title>Draft genome information of white flower Hibiscus syriacus.</title>
        <authorList>
            <person name="Kim Y.-M."/>
        </authorList>
    </citation>
    <scope>NUCLEOTIDE SEQUENCE [LARGE SCALE GENOMIC DNA]</scope>
    <source>
        <strain evidence="1">YM2019G1</strain>
    </source>
</reference>
<organism evidence="1 2">
    <name type="scientific">Hibiscus syriacus</name>
    <name type="common">Rose of Sharon</name>
    <dbReference type="NCBI Taxonomy" id="106335"/>
    <lineage>
        <taxon>Eukaryota</taxon>
        <taxon>Viridiplantae</taxon>
        <taxon>Streptophyta</taxon>
        <taxon>Embryophyta</taxon>
        <taxon>Tracheophyta</taxon>
        <taxon>Spermatophyta</taxon>
        <taxon>Magnoliopsida</taxon>
        <taxon>eudicotyledons</taxon>
        <taxon>Gunneridae</taxon>
        <taxon>Pentapetalae</taxon>
        <taxon>rosids</taxon>
        <taxon>malvids</taxon>
        <taxon>Malvales</taxon>
        <taxon>Malvaceae</taxon>
        <taxon>Malvoideae</taxon>
        <taxon>Hibiscus</taxon>
    </lineage>
</organism>
<dbReference type="EMBL" id="VEPZ02000844">
    <property type="protein sequence ID" value="KAE8716429.1"/>
    <property type="molecule type" value="Genomic_DNA"/>
</dbReference>
<dbReference type="InterPro" id="IPR012862">
    <property type="entry name" value="DUF1635"/>
</dbReference>
<dbReference type="PANTHER" id="PTHR33431">
    <property type="entry name" value="ENABLED-LIKE PROTEIN (DUF1635)"/>
    <property type="match status" value="1"/>
</dbReference>
<proteinExistence type="predicted"/>
<dbReference type="Pfam" id="PF07795">
    <property type="entry name" value="DUF1635"/>
    <property type="match status" value="1"/>
</dbReference>
<gene>
    <name evidence="1" type="ORF">F3Y22_tig00110118pilonHSYRG00078</name>
</gene>
<dbReference type="AlphaFoldDB" id="A0A6A3BNH8"/>
<protein>
    <submittedName>
        <fullName evidence="1">Uncharacterized protein</fullName>
    </submittedName>
</protein>
<sequence length="139" mass="15369">MAEVSELKKLLNKLLPSSNIPPQTAHNVPSTAGIGIRSKTTRTSFVEDSRYDRVPIDEYLSNGKIIDTLIKGKPLPEKGRLLEAAVDTSPLLETLIITGQLPNWRNPPPLPFNLVGSEIPGFQTLNYLKCRGLNDCSFR</sequence>